<sequence length="53" mass="6421">DVRDKTKLSWERLKMKEAEKSSFDLENEQQRQLYKKCHHEIASQHFQELTEGS</sequence>
<dbReference type="EMBL" id="CAXITT010000319">
    <property type="protein sequence ID" value="CAL1538968.1"/>
    <property type="molecule type" value="Genomic_DNA"/>
</dbReference>
<proteinExistence type="predicted"/>
<dbReference type="AlphaFoldDB" id="A0AAV2I0X7"/>
<gene>
    <name evidence="1" type="ORF">GSLYS_00012789001</name>
</gene>
<reference evidence="1 2" key="1">
    <citation type="submission" date="2024-04" db="EMBL/GenBank/DDBJ databases">
        <authorList>
            <consortium name="Genoscope - CEA"/>
            <person name="William W."/>
        </authorList>
    </citation>
    <scope>NUCLEOTIDE SEQUENCE [LARGE SCALE GENOMIC DNA]</scope>
</reference>
<organism evidence="1 2">
    <name type="scientific">Lymnaea stagnalis</name>
    <name type="common">Great pond snail</name>
    <name type="synonym">Helix stagnalis</name>
    <dbReference type="NCBI Taxonomy" id="6523"/>
    <lineage>
        <taxon>Eukaryota</taxon>
        <taxon>Metazoa</taxon>
        <taxon>Spiralia</taxon>
        <taxon>Lophotrochozoa</taxon>
        <taxon>Mollusca</taxon>
        <taxon>Gastropoda</taxon>
        <taxon>Heterobranchia</taxon>
        <taxon>Euthyneura</taxon>
        <taxon>Panpulmonata</taxon>
        <taxon>Hygrophila</taxon>
        <taxon>Lymnaeoidea</taxon>
        <taxon>Lymnaeidae</taxon>
        <taxon>Lymnaea</taxon>
    </lineage>
</organism>
<comment type="caution">
    <text evidence="1">The sequence shown here is derived from an EMBL/GenBank/DDBJ whole genome shotgun (WGS) entry which is preliminary data.</text>
</comment>
<evidence type="ECO:0000313" key="2">
    <source>
        <dbReference type="Proteomes" id="UP001497497"/>
    </source>
</evidence>
<name>A0AAV2I0X7_LYMST</name>
<dbReference type="Proteomes" id="UP001497497">
    <property type="component" value="Unassembled WGS sequence"/>
</dbReference>
<accession>A0AAV2I0X7</accession>
<protein>
    <submittedName>
        <fullName evidence="1">Uncharacterized protein</fullName>
    </submittedName>
</protein>
<evidence type="ECO:0000313" key="1">
    <source>
        <dbReference type="EMBL" id="CAL1538968.1"/>
    </source>
</evidence>
<feature type="non-terminal residue" evidence="1">
    <location>
        <position position="1"/>
    </location>
</feature>
<keyword evidence="2" id="KW-1185">Reference proteome</keyword>